<dbReference type="OrthoDB" id="238316at2759"/>
<keyword evidence="5" id="KW-0030">Aminoacyl-tRNA synthetase</keyword>
<accession>A0A1X7SRE0</accession>
<evidence type="ECO:0000256" key="1">
    <source>
        <dbReference type="ARBA" id="ARBA00022598"/>
    </source>
</evidence>
<proteinExistence type="predicted"/>
<feature type="domain" description="Phenylalanyl-tRNA synthetase" evidence="6">
    <location>
        <begin position="75"/>
        <end position="131"/>
    </location>
</feature>
<evidence type="ECO:0000256" key="4">
    <source>
        <dbReference type="ARBA" id="ARBA00022917"/>
    </source>
</evidence>
<keyword evidence="1" id="KW-0436">Ligase</keyword>
<dbReference type="GO" id="GO:0004812">
    <property type="term" value="F:aminoacyl-tRNA ligase activity"/>
    <property type="evidence" value="ECO:0007669"/>
    <property type="project" value="UniProtKB-KW"/>
</dbReference>
<dbReference type="InterPro" id="IPR045864">
    <property type="entry name" value="aa-tRNA-synth_II/BPL/LPL"/>
</dbReference>
<protein>
    <recommendedName>
        <fullName evidence="6">Phenylalanyl-tRNA synthetase domain-containing protein</fullName>
    </recommendedName>
</protein>
<evidence type="ECO:0000313" key="7">
    <source>
        <dbReference type="EnsemblMetazoa" id="Aqu2.1.04635_001"/>
    </source>
</evidence>
<dbReference type="GO" id="GO:0005524">
    <property type="term" value="F:ATP binding"/>
    <property type="evidence" value="ECO:0007669"/>
    <property type="project" value="UniProtKB-KW"/>
</dbReference>
<keyword evidence="3" id="KW-0067">ATP-binding</keyword>
<evidence type="ECO:0000256" key="2">
    <source>
        <dbReference type="ARBA" id="ARBA00022741"/>
    </source>
</evidence>
<reference evidence="7" key="1">
    <citation type="submission" date="2017-05" db="UniProtKB">
        <authorList>
            <consortium name="EnsemblMetazoa"/>
        </authorList>
    </citation>
    <scope>IDENTIFICATION</scope>
</reference>
<keyword evidence="2" id="KW-0547">Nucleotide-binding</keyword>
<dbReference type="Pfam" id="PF01409">
    <property type="entry name" value="tRNA-synt_2d"/>
    <property type="match status" value="1"/>
</dbReference>
<dbReference type="InParanoid" id="A0A1X7SRE0"/>
<dbReference type="Gene3D" id="3.30.1370.240">
    <property type="match status" value="1"/>
</dbReference>
<dbReference type="AlphaFoldDB" id="A0A1X7SRE0"/>
<dbReference type="Gene3D" id="3.30.930.10">
    <property type="entry name" value="Bira Bifunctional Protein, Domain 2"/>
    <property type="match status" value="1"/>
</dbReference>
<evidence type="ECO:0000256" key="5">
    <source>
        <dbReference type="ARBA" id="ARBA00023146"/>
    </source>
</evidence>
<sequence>VESVTDTVRKLLCSLKGESGRGELSDENLKEFKKRKLICNTSGPSFTTSISKKSTELTAEMIQNGSWKNEEFKSYNFNALGAPLATGHLHPLLKVRTEILEMGFCEMPMDNFIESSFWNFDALFQPQQHPA</sequence>
<dbReference type="EnsemblMetazoa" id="Aqu2.1.04635_001">
    <property type="protein sequence ID" value="Aqu2.1.04635_001"/>
    <property type="gene ID" value="Aqu2.1.04635"/>
</dbReference>
<dbReference type="InterPro" id="IPR002319">
    <property type="entry name" value="Phenylalanyl-tRNA_Synthase"/>
</dbReference>
<dbReference type="GO" id="GO:0043039">
    <property type="term" value="P:tRNA aminoacylation"/>
    <property type="evidence" value="ECO:0007669"/>
    <property type="project" value="InterPro"/>
</dbReference>
<dbReference type="STRING" id="400682.A0A1X7SRE0"/>
<evidence type="ECO:0000259" key="6">
    <source>
        <dbReference type="Pfam" id="PF01409"/>
    </source>
</evidence>
<organism evidence="7">
    <name type="scientific">Amphimedon queenslandica</name>
    <name type="common">Sponge</name>
    <dbReference type="NCBI Taxonomy" id="400682"/>
    <lineage>
        <taxon>Eukaryota</taxon>
        <taxon>Metazoa</taxon>
        <taxon>Porifera</taxon>
        <taxon>Demospongiae</taxon>
        <taxon>Heteroscleromorpha</taxon>
        <taxon>Haplosclerida</taxon>
        <taxon>Niphatidae</taxon>
        <taxon>Amphimedon</taxon>
    </lineage>
</organism>
<dbReference type="GO" id="GO:0006412">
    <property type="term" value="P:translation"/>
    <property type="evidence" value="ECO:0007669"/>
    <property type="project" value="UniProtKB-KW"/>
</dbReference>
<dbReference type="eggNOG" id="KOG2784">
    <property type="taxonomic scope" value="Eukaryota"/>
</dbReference>
<evidence type="ECO:0000256" key="3">
    <source>
        <dbReference type="ARBA" id="ARBA00022840"/>
    </source>
</evidence>
<keyword evidence="4" id="KW-0648">Protein biosynthesis</keyword>
<dbReference type="SUPFAM" id="SSF55681">
    <property type="entry name" value="Class II aaRS and biotin synthetases"/>
    <property type="match status" value="1"/>
</dbReference>
<dbReference type="GO" id="GO:0000049">
    <property type="term" value="F:tRNA binding"/>
    <property type="evidence" value="ECO:0007669"/>
    <property type="project" value="InterPro"/>
</dbReference>
<name>A0A1X7SRE0_AMPQE</name>